<dbReference type="InterPro" id="IPR029058">
    <property type="entry name" value="AB_hydrolase_fold"/>
</dbReference>
<reference evidence="2" key="1">
    <citation type="submission" date="2022-09" db="EMBL/GenBank/DDBJ databases">
        <authorList>
            <person name="Yuan C."/>
            <person name="Ke Z."/>
        </authorList>
    </citation>
    <scope>NUCLEOTIDE SEQUENCE</scope>
    <source>
        <strain evidence="2">LB-8</strain>
    </source>
</reference>
<evidence type="ECO:0000313" key="3">
    <source>
        <dbReference type="Proteomes" id="UP001155483"/>
    </source>
</evidence>
<dbReference type="EMBL" id="JAOTIF010000031">
    <property type="protein sequence ID" value="MCU7552282.1"/>
    <property type="molecule type" value="Genomic_DNA"/>
</dbReference>
<accession>A0A9X2Y0G8</accession>
<proteinExistence type="predicted"/>
<sequence>MKKVSIVLIAVMFYGIASAQFVGVMRNQQEEPLPMSIGTEEGQRAKQTYEKLKNHGIKNLVYHESQGTAHEWLTWRRALNDFAPRLFK</sequence>
<dbReference type="Proteomes" id="UP001155483">
    <property type="component" value="Unassembled WGS sequence"/>
</dbReference>
<keyword evidence="3" id="KW-1185">Reference proteome</keyword>
<name>A0A9X2Y0G8_9BACT</name>
<feature type="chain" id="PRO_5040769692" description="Esterase" evidence="1">
    <location>
        <begin position="20"/>
        <end position="88"/>
    </location>
</feature>
<reference evidence="2" key="2">
    <citation type="submission" date="2023-04" db="EMBL/GenBank/DDBJ databases">
        <title>Paracnuella aquatica gen. nov., sp. nov., a member of the family Chitinophagaceae isolated from a hot spring.</title>
        <authorList>
            <person name="Wang C."/>
        </authorList>
    </citation>
    <scope>NUCLEOTIDE SEQUENCE</scope>
    <source>
        <strain evidence="2">LB-8</strain>
    </source>
</reference>
<evidence type="ECO:0008006" key="4">
    <source>
        <dbReference type="Google" id="ProtNLM"/>
    </source>
</evidence>
<evidence type="ECO:0000313" key="2">
    <source>
        <dbReference type="EMBL" id="MCU7552282.1"/>
    </source>
</evidence>
<dbReference type="RefSeq" id="WP_279299718.1">
    <property type="nucleotide sequence ID" value="NZ_JAOTIF010000031.1"/>
</dbReference>
<comment type="caution">
    <text evidence="2">The sequence shown here is derived from an EMBL/GenBank/DDBJ whole genome shotgun (WGS) entry which is preliminary data.</text>
</comment>
<feature type="signal peptide" evidence="1">
    <location>
        <begin position="1"/>
        <end position="19"/>
    </location>
</feature>
<organism evidence="2 3">
    <name type="scientific">Paraflavisolibacter caeni</name>
    <dbReference type="NCBI Taxonomy" id="2982496"/>
    <lineage>
        <taxon>Bacteria</taxon>
        <taxon>Pseudomonadati</taxon>
        <taxon>Bacteroidota</taxon>
        <taxon>Chitinophagia</taxon>
        <taxon>Chitinophagales</taxon>
        <taxon>Chitinophagaceae</taxon>
        <taxon>Paraflavisolibacter</taxon>
    </lineage>
</organism>
<protein>
    <recommendedName>
        <fullName evidence="4">Esterase</fullName>
    </recommendedName>
</protein>
<evidence type="ECO:0000256" key="1">
    <source>
        <dbReference type="SAM" id="SignalP"/>
    </source>
</evidence>
<keyword evidence="1" id="KW-0732">Signal</keyword>
<gene>
    <name evidence="2" type="ORF">OCK74_24395</name>
</gene>
<dbReference type="Gene3D" id="3.40.50.1820">
    <property type="entry name" value="alpha/beta hydrolase"/>
    <property type="match status" value="1"/>
</dbReference>
<dbReference type="AlphaFoldDB" id="A0A9X2Y0G8"/>